<gene>
    <name evidence="7" type="ORF">ABVK50_26715</name>
</gene>
<dbReference type="InterPro" id="IPR017039">
    <property type="entry name" value="Virul_fac_BrkB"/>
</dbReference>
<reference evidence="7" key="1">
    <citation type="submission" date="2024-06" db="EMBL/GenBank/DDBJ databases">
        <title>Mesorhizobium karijinii sp. nov., a symbiont of the iconic Swainsona formosa from arid Australia.</title>
        <authorList>
            <person name="Hill Y.J."/>
            <person name="Watkin E.L.J."/>
            <person name="O'Hara G.W."/>
            <person name="Terpolilli J."/>
            <person name="Tye M.L."/>
            <person name="Kohlmeier M.G."/>
        </authorList>
    </citation>
    <scope>NUCLEOTIDE SEQUENCE</scope>
    <source>
        <strain evidence="7">WSM2240</strain>
    </source>
</reference>
<name>A0AAU8CQ28_9HYPH</name>
<keyword evidence="5 6" id="KW-0472">Membrane</keyword>
<protein>
    <submittedName>
        <fullName evidence="7">YihY/virulence factor BrkB family protein</fullName>
    </submittedName>
</protein>
<evidence type="ECO:0000256" key="3">
    <source>
        <dbReference type="ARBA" id="ARBA00022692"/>
    </source>
</evidence>
<evidence type="ECO:0000256" key="4">
    <source>
        <dbReference type="ARBA" id="ARBA00022989"/>
    </source>
</evidence>
<dbReference type="PANTHER" id="PTHR30213">
    <property type="entry name" value="INNER MEMBRANE PROTEIN YHJD"/>
    <property type="match status" value="1"/>
</dbReference>
<proteinExistence type="predicted"/>
<dbReference type="EMBL" id="CP159253">
    <property type="protein sequence ID" value="XCG48763.1"/>
    <property type="molecule type" value="Genomic_DNA"/>
</dbReference>
<dbReference type="PANTHER" id="PTHR30213:SF0">
    <property type="entry name" value="UPF0761 MEMBRANE PROTEIN YIHY"/>
    <property type="match status" value="1"/>
</dbReference>
<organism evidence="7">
    <name type="scientific">Mesorhizobium sp. WSM2240</name>
    <dbReference type="NCBI Taxonomy" id="3228851"/>
    <lineage>
        <taxon>Bacteria</taxon>
        <taxon>Pseudomonadati</taxon>
        <taxon>Pseudomonadota</taxon>
        <taxon>Alphaproteobacteria</taxon>
        <taxon>Hyphomicrobiales</taxon>
        <taxon>Phyllobacteriaceae</taxon>
        <taxon>Mesorhizobium</taxon>
    </lineage>
</organism>
<feature type="transmembrane region" description="Helical" evidence="6">
    <location>
        <begin position="267"/>
        <end position="289"/>
    </location>
</feature>
<keyword evidence="3 6" id="KW-0812">Transmembrane</keyword>
<evidence type="ECO:0000313" key="7">
    <source>
        <dbReference type="EMBL" id="XCG48763.1"/>
    </source>
</evidence>
<feature type="transmembrane region" description="Helical" evidence="6">
    <location>
        <begin position="159"/>
        <end position="189"/>
    </location>
</feature>
<evidence type="ECO:0000256" key="6">
    <source>
        <dbReference type="SAM" id="Phobius"/>
    </source>
</evidence>
<dbReference type="RefSeq" id="WP_353643708.1">
    <property type="nucleotide sequence ID" value="NZ_CP159253.1"/>
</dbReference>
<dbReference type="PIRSF" id="PIRSF035875">
    <property type="entry name" value="RNase_BN"/>
    <property type="match status" value="1"/>
</dbReference>
<accession>A0AAU8CQ28</accession>
<sequence length="330" mass="35737">MAVAAKTEFAELENGRGRDADRPSEIPLAGWRDIVWRVWREVGQDRVLLIAAGATFYLLLALFPALAAFVSLYGFVANPATVADHVSHLGGLLPSAGVDIIRSQLEALASQDQQALGIGFLIGLAIALWSANNGVKALFDAMDIAYEETEKRGFIKLNLISIAFTMGALLIAIGLILTVGVVPAVLAYLRLDAWTEALVAMGRWPVLLVAILAGISLIYRFGPSRRPPKWRWLSWGAVIATVVWIGASWTFSFYLRNFADYNATYGSLGAVIGLMMWTWISVIILIIGAEINAEIEHQTARDSTVGERPKPMGERGAVVADTLGKTAGEL</sequence>
<evidence type="ECO:0000256" key="2">
    <source>
        <dbReference type="ARBA" id="ARBA00022475"/>
    </source>
</evidence>
<dbReference type="NCBIfam" id="TIGR00765">
    <property type="entry name" value="yihY_not_rbn"/>
    <property type="match status" value="1"/>
</dbReference>
<feature type="transmembrane region" description="Helical" evidence="6">
    <location>
        <begin position="47"/>
        <end position="76"/>
    </location>
</feature>
<keyword evidence="2" id="KW-1003">Cell membrane</keyword>
<comment type="subcellular location">
    <subcellularLocation>
        <location evidence="1">Cell membrane</location>
        <topology evidence="1">Multi-pass membrane protein</topology>
    </subcellularLocation>
</comment>
<dbReference type="AlphaFoldDB" id="A0AAU8CQ28"/>
<feature type="transmembrane region" description="Helical" evidence="6">
    <location>
        <begin position="115"/>
        <end position="139"/>
    </location>
</feature>
<dbReference type="Pfam" id="PF03631">
    <property type="entry name" value="Virul_fac_BrkB"/>
    <property type="match status" value="1"/>
</dbReference>
<dbReference type="GO" id="GO:0005886">
    <property type="term" value="C:plasma membrane"/>
    <property type="evidence" value="ECO:0007669"/>
    <property type="project" value="UniProtKB-SubCell"/>
</dbReference>
<feature type="transmembrane region" description="Helical" evidence="6">
    <location>
        <begin position="201"/>
        <end position="221"/>
    </location>
</feature>
<keyword evidence="4 6" id="KW-1133">Transmembrane helix</keyword>
<evidence type="ECO:0000256" key="1">
    <source>
        <dbReference type="ARBA" id="ARBA00004651"/>
    </source>
</evidence>
<evidence type="ECO:0000256" key="5">
    <source>
        <dbReference type="ARBA" id="ARBA00023136"/>
    </source>
</evidence>
<feature type="transmembrane region" description="Helical" evidence="6">
    <location>
        <begin position="233"/>
        <end position="255"/>
    </location>
</feature>